<protein>
    <submittedName>
        <fullName evidence="1">Uncharacterized protein</fullName>
    </submittedName>
</protein>
<proteinExistence type="predicted"/>
<name>A0A239TMT4_9FIRM</name>
<gene>
    <name evidence="1" type="ORF">SAMEA4364220_01058</name>
</gene>
<accession>A0A239TMT4</accession>
<keyword evidence="2" id="KW-1185">Reference proteome</keyword>
<dbReference type="AlphaFoldDB" id="A0A239TMT4"/>
<sequence>MYNNLILEMVKKGYKLKDIPCVLANSLDCSKKIIKNKLQNTEEFTFLEAIKINEQIFNNEMNLKYLFSNKHSSRTTYYNSVADKNLNLFSKWWI</sequence>
<dbReference type="EMBL" id="LT906446">
    <property type="protein sequence ID" value="SNU99157.1"/>
    <property type="molecule type" value="Genomic_DNA"/>
</dbReference>
<reference evidence="1 2" key="1">
    <citation type="submission" date="2017-06" db="EMBL/GenBank/DDBJ databases">
        <authorList>
            <consortium name="Pathogen Informatics"/>
        </authorList>
    </citation>
    <scope>NUCLEOTIDE SEQUENCE [LARGE SCALE GENOMIC DNA]</scope>
    <source>
        <strain evidence="1 2">NCTC10570</strain>
    </source>
</reference>
<dbReference type="GeneID" id="78507066"/>
<evidence type="ECO:0000313" key="2">
    <source>
        <dbReference type="Proteomes" id="UP000215383"/>
    </source>
</evidence>
<evidence type="ECO:0000313" key="1">
    <source>
        <dbReference type="EMBL" id="SNU99157.1"/>
    </source>
</evidence>
<dbReference type="RefSeq" id="WP_027889819.1">
    <property type="nucleotide sequence ID" value="NZ_CASFMS010000006.1"/>
</dbReference>
<organism evidence="1 2">
    <name type="scientific">Megamonas hypermegale</name>
    <dbReference type="NCBI Taxonomy" id="158847"/>
    <lineage>
        <taxon>Bacteria</taxon>
        <taxon>Bacillati</taxon>
        <taxon>Bacillota</taxon>
        <taxon>Negativicutes</taxon>
        <taxon>Selenomonadales</taxon>
        <taxon>Selenomonadaceae</taxon>
        <taxon>Megamonas</taxon>
    </lineage>
</organism>
<dbReference type="Proteomes" id="UP000215383">
    <property type="component" value="Chromosome 1"/>
</dbReference>